<organism evidence="2 3">
    <name type="scientific">Acacia crassicarpa</name>
    <name type="common">northern wattle</name>
    <dbReference type="NCBI Taxonomy" id="499986"/>
    <lineage>
        <taxon>Eukaryota</taxon>
        <taxon>Viridiplantae</taxon>
        <taxon>Streptophyta</taxon>
        <taxon>Embryophyta</taxon>
        <taxon>Tracheophyta</taxon>
        <taxon>Spermatophyta</taxon>
        <taxon>Magnoliopsida</taxon>
        <taxon>eudicotyledons</taxon>
        <taxon>Gunneridae</taxon>
        <taxon>Pentapetalae</taxon>
        <taxon>rosids</taxon>
        <taxon>fabids</taxon>
        <taxon>Fabales</taxon>
        <taxon>Fabaceae</taxon>
        <taxon>Caesalpinioideae</taxon>
        <taxon>mimosoid clade</taxon>
        <taxon>Acacieae</taxon>
        <taxon>Acacia</taxon>
    </lineage>
</organism>
<evidence type="ECO:0000313" key="2">
    <source>
        <dbReference type="EMBL" id="KAK4283669.1"/>
    </source>
</evidence>
<dbReference type="EMBL" id="JAWXYG010000001">
    <property type="protein sequence ID" value="KAK4283669.1"/>
    <property type="molecule type" value="Genomic_DNA"/>
</dbReference>
<reference evidence="2" key="1">
    <citation type="submission" date="2023-10" db="EMBL/GenBank/DDBJ databases">
        <title>Chromosome-level genome of the transformable northern wattle, Acacia crassicarpa.</title>
        <authorList>
            <person name="Massaro I."/>
            <person name="Sinha N.R."/>
            <person name="Poethig S."/>
            <person name="Leichty A.R."/>
        </authorList>
    </citation>
    <scope>NUCLEOTIDE SEQUENCE</scope>
    <source>
        <strain evidence="2">Acra3RX</strain>
        <tissue evidence="2">Leaf</tissue>
    </source>
</reference>
<name>A0AAE1THB1_9FABA</name>
<dbReference type="Pfam" id="PF14111">
    <property type="entry name" value="DUF4283"/>
    <property type="match status" value="1"/>
</dbReference>
<evidence type="ECO:0000313" key="3">
    <source>
        <dbReference type="Proteomes" id="UP001293593"/>
    </source>
</evidence>
<keyword evidence="3" id="KW-1185">Reference proteome</keyword>
<dbReference type="AlphaFoldDB" id="A0AAE1THB1"/>
<sequence>MEVGEGSGSGGRKQVVLDLEDKGERIGGSLVGKVYTSKNLNIPTVISMIKKGWQLKEEMEVLELDRSGLVFLFHFRDMKEYSHILKGRPWSIQGFLLNLKVWDDSLVLKDVSFDEAPY</sequence>
<protein>
    <recommendedName>
        <fullName evidence="1">DUF4283 domain-containing protein</fullName>
    </recommendedName>
</protein>
<gene>
    <name evidence="2" type="ORF">QN277_000596</name>
</gene>
<feature type="domain" description="DUF4283" evidence="1">
    <location>
        <begin position="28"/>
        <end position="105"/>
    </location>
</feature>
<accession>A0AAE1THB1</accession>
<proteinExistence type="predicted"/>
<dbReference type="Proteomes" id="UP001293593">
    <property type="component" value="Unassembled WGS sequence"/>
</dbReference>
<comment type="caution">
    <text evidence="2">The sequence shown here is derived from an EMBL/GenBank/DDBJ whole genome shotgun (WGS) entry which is preliminary data.</text>
</comment>
<dbReference type="InterPro" id="IPR025558">
    <property type="entry name" value="DUF4283"/>
</dbReference>
<evidence type="ECO:0000259" key="1">
    <source>
        <dbReference type="Pfam" id="PF14111"/>
    </source>
</evidence>